<evidence type="ECO:0000256" key="5">
    <source>
        <dbReference type="ARBA" id="ARBA00022598"/>
    </source>
</evidence>
<dbReference type="InterPro" id="IPR036695">
    <property type="entry name" value="Arg-tRNA-synth_N_sf"/>
</dbReference>
<keyword evidence="7 11" id="KW-0067">ATP-binding</keyword>
<dbReference type="OrthoDB" id="9803211at2"/>
<dbReference type="CDD" id="cd00671">
    <property type="entry name" value="ArgRS_core"/>
    <property type="match status" value="1"/>
</dbReference>
<comment type="subunit">
    <text evidence="3 11">Monomer.</text>
</comment>
<name>A0A1W2C4U8_9BACT</name>
<dbReference type="SUPFAM" id="SSF55190">
    <property type="entry name" value="Arginyl-tRNA synthetase (ArgRS), N-terminal 'additional' domain"/>
    <property type="match status" value="1"/>
</dbReference>
<reference evidence="15 16" key="1">
    <citation type="submission" date="2017-04" db="EMBL/GenBank/DDBJ databases">
        <authorList>
            <person name="Afonso C.L."/>
            <person name="Miller P.J."/>
            <person name="Scott M.A."/>
            <person name="Spackman E."/>
            <person name="Goraichik I."/>
            <person name="Dimitrov K.M."/>
            <person name="Suarez D.L."/>
            <person name="Swayne D.E."/>
        </authorList>
    </citation>
    <scope>NUCLEOTIDE SEQUENCE [LARGE SCALE GENOMIC DNA]</scope>
    <source>
        <strain evidence="15 16">DSM 3385</strain>
    </source>
</reference>
<organism evidence="15 16">
    <name type="scientific">Desulfocicer vacuolatum DSM 3385</name>
    <dbReference type="NCBI Taxonomy" id="1121400"/>
    <lineage>
        <taxon>Bacteria</taxon>
        <taxon>Pseudomonadati</taxon>
        <taxon>Thermodesulfobacteriota</taxon>
        <taxon>Desulfobacteria</taxon>
        <taxon>Desulfobacterales</taxon>
        <taxon>Desulfobacteraceae</taxon>
        <taxon>Desulfocicer</taxon>
    </lineage>
</organism>
<feature type="short sequence motif" description="'HIGH' region" evidence="11">
    <location>
        <begin position="129"/>
        <end position="139"/>
    </location>
</feature>
<proteinExistence type="inferred from homology"/>
<feature type="domain" description="Arginyl tRNA synthetase N-terminal" evidence="14">
    <location>
        <begin position="3"/>
        <end position="92"/>
    </location>
</feature>
<evidence type="ECO:0000256" key="2">
    <source>
        <dbReference type="ARBA" id="ARBA00005594"/>
    </source>
</evidence>
<evidence type="ECO:0000256" key="3">
    <source>
        <dbReference type="ARBA" id="ARBA00011245"/>
    </source>
</evidence>
<dbReference type="HAMAP" id="MF_00123">
    <property type="entry name" value="Arg_tRNA_synth"/>
    <property type="match status" value="1"/>
</dbReference>
<comment type="subcellular location">
    <subcellularLocation>
        <location evidence="1 11">Cytoplasm</location>
    </subcellularLocation>
</comment>
<dbReference type="Proteomes" id="UP000192418">
    <property type="component" value="Unassembled WGS sequence"/>
</dbReference>
<evidence type="ECO:0000256" key="1">
    <source>
        <dbReference type="ARBA" id="ARBA00004496"/>
    </source>
</evidence>
<feature type="domain" description="DALR anticodon binding" evidence="13">
    <location>
        <begin position="434"/>
        <end position="557"/>
    </location>
</feature>
<accession>A0A1W2C4U8</accession>
<dbReference type="Gene3D" id="3.40.50.620">
    <property type="entry name" value="HUPs"/>
    <property type="match status" value="1"/>
</dbReference>
<keyword evidence="9 11" id="KW-0030">Aminoacyl-tRNA synthetase</keyword>
<keyword evidence="6 11" id="KW-0547">Nucleotide-binding</keyword>
<dbReference type="STRING" id="1121400.SAMN02746065_110116"/>
<dbReference type="SUPFAM" id="SSF47323">
    <property type="entry name" value="Anticodon-binding domain of a subclass of class I aminoacyl-tRNA synthetases"/>
    <property type="match status" value="1"/>
</dbReference>
<sequence length="557" mass="61900">MEKKLKDILLGAARRAFENGLLKSDVLSDMEIEVPRHDNHGDFSSNVAMVSASVQKMAPRKIAEALIAHLEDPHGIIEKCEIAGPGFINFFLTPASWHPVVQMVHEKDHGFGALEMGQGKKVQVEFVSANPTGPLHVGHGRGAAVGDAVGNILAFAGYDVQKEYYINDSGRQIRTLGRSVWLRLCEALGREIDFPDDCYQGEYIREIAGEILDHMGKDLGDKEEAQGVDICARYAADKILKGIQDDLADFGVTFDQWFSEQSLYDSGRVQAVIEMFREKDVIYEKDGAMWFKTEAFGDEKDRVVVRQNGLTTYFASDIAYHMEKFDRGFDRVIDVWGADHHGYINRINASIDASGRSSDQFDVILIQLVNLLRGGAPVAMSTRAGEFVTLKDIVDEVGRDAARFLFLSRSFDSGLDFDLELAKQQTSENPVYYVQYVHARIAGIMIKALEQGVLDTNDVAWQDIDLSCLTQVEEIKLIKALAAFPGAVGKSASTLHPHVIFTYLMTLASTFHGYYNRHKVITDDKNITLARLCLVGAVKKVIRNALTLLGVSAPERM</sequence>
<dbReference type="FunFam" id="1.10.730.10:FF:000008">
    <property type="entry name" value="Arginine--tRNA ligase"/>
    <property type="match status" value="1"/>
</dbReference>
<dbReference type="GO" id="GO:0005524">
    <property type="term" value="F:ATP binding"/>
    <property type="evidence" value="ECO:0007669"/>
    <property type="project" value="UniProtKB-UniRule"/>
</dbReference>
<dbReference type="InterPro" id="IPR009080">
    <property type="entry name" value="tRNAsynth_Ia_anticodon-bd"/>
</dbReference>
<dbReference type="InterPro" id="IPR001278">
    <property type="entry name" value="Arg-tRNA-ligase"/>
</dbReference>
<evidence type="ECO:0000313" key="15">
    <source>
        <dbReference type="EMBL" id="SMC79738.1"/>
    </source>
</evidence>
<dbReference type="NCBIfam" id="TIGR00456">
    <property type="entry name" value="argS"/>
    <property type="match status" value="1"/>
</dbReference>
<evidence type="ECO:0000256" key="9">
    <source>
        <dbReference type="ARBA" id="ARBA00023146"/>
    </source>
</evidence>
<dbReference type="PRINTS" id="PR01038">
    <property type="entry name" value="TRNASYNTHARG"/>
</dbReference>
<dbReference type="InterPro" id="IPR005148">
    <property type="entry name" value="Arg-tRNA-synth_N"/>
</dbReference>
<dbReference type="PROSITE" id="PS00178">
    <property type="entry name" value="AA_TRNA_LIGASE_I"/>
    <property type="match status" value="1"/>
</dbReference>
<evidence type="ECO:0000256" key="4">
    <source>
        <dbReference type="ARBA" id="ARBA00022490"/>
    </source>
</evidence>
<dbReference type="Gene3D" id="3.30.1360.70">
    <property type="entry name" value="Arginyl tRNA synthetase N-terminal domain"/>
    <property type="match status" value="1"/>
</dbReference>
<dbReference type="Pfam" id="PF05746">
    <property type="entry name" value="DALR_1"/>
    <property type="match status" value="1"/>
</dbReference>
<dbReference type="PANTHER" id="PTHR11956:SF5">
    <property type="entry name" value="ARGININE--TRNA LIGASE, CYTOPLASMIC"/>
    <property type="match status" value="1"/>
</dbReference>
<evidence type="ECO:0000256" key="8">
    <source>
        <dbReference type="ARBA" id="ARBA00022917"/>
    </source>
</evidence>
<keyword evidence="8 11" id="KW-0648">Protein biosynthesis</keyword>
<evidence type="ECO:0000259" key="14">
    <source>
        <dbReference type="SMART" id="SM01016"/>
    </source>
</evidence>
<dbReference type="InterPro" id="IPR008909">
    <property type="entry name" value="DALR_anticod-bd"/>
</dbReference>
<keyword evidence="4 11" id="KW-0963">Cytoplasm</keyword>
<dbReference type="Pfam" id="PF00750">
    <property type="entry name" value="tRNA-synt_1d"/>
    <property type="match status" value="1"/>
</dbReference>
<comment type="similarity">
    <text evidence="2 11 12">Belongs to the class-I aminoacyl-tRNA synthetase family.</text>
</comment>
<evidence type="ECO:0000256" key="12">
    <source>
        <dbReference type="RuleBase" id="RU363038"/>
    </source>
</evidence>
<evidence type="ECO:0000256" key="10">
    <source>
        <dbReference type="ARBA" id="ARBA00049339"/>
    </source>
</evidence>
<evidence type="ECO:0000256" key="7">
    <source>
        <dbReference type="ARBA" id="ARBA00022840"/>
    </source>
</evidence>
<dbReference type="GO" id="GO:0004814">
    <property type="term" value="F:arginine-tRNA ligase activity"/>
    <property type="evidence" value="ECO:0007669"/>
    <property type="project" value="UniProtKB-UniRule"/>
</dbReference>
<comment type="catalytic activity">
    <reaction evidence="10 11">
        <text>tRNA(Arg) + L-arginine + ATP = L-arginyl-tRNA(Arg) + AMP + diphosphate</text>
        <dbReference type="Rhea" id="RHEA:20301"/>
        <dbReference type="Rhea" id="RHEA-COMP:9658"/>
        <dbReference type="Rhea" id="RHEA-COMP:9673"/>
        <dbReference type="ChEBI" id="CHEBI:30616"/>
        <dbReference type="ChEBI" id="CHEBI:32682"/>
        <dbReference type="ChEBI" id="CHEBI:33019"/>
        <dbReference type="ChEBI" id="CHEBI:78442"/>
        <dbReference type="ChEBI" id="CHEBI:78513"/>
        <dbReference type="ChEBI" id="CHEBI:456215"/>
        <dbReference type="EC" id="6.1.1.19"/>
    </reaction>
</comment>
<dbReference type="RefSeq" id="WP_084069322.1">
    <property type="nucleotide sequence ID" value="NZ_FWXY01000010.1"/>
</dbReference>
<dbReference type="Pfam" id="PF03485">
    <property type="entry name" value="Arg_tRNA_synt_N"/>
    <property type="match status" value="1"/>
</dbReference>
<dbReference type="SUPFAM" id="SSF52374">
    <property type="entry name" value="Nucleotidylyl transferase"/>
    <property type="match status" value="1"/>
</dbReference>
<evidence type="ECO:0000256" key="6">
    <source>
        <dbReference type="ARBA" id="ARBA00022741"/>
    </source>
</evidence>
<gene>
    <name evidence="11" type="primary">argS</name>
    <name evidence="15" type="ORF">SAMN02746065_110116</name>
</gene>
<dbReference type="PANTHER" id="PTHR11956">
    <property type="entry name" value="ARGINYL-TRNA SYNTHETASE"/>
    <property type="match status" value="1"/>
</dbReference>
<dbReference type="GO" id="GO:0005737">
    <property type="term" value="C:cytoplasm"/>
    <property type="evidence" value="ECO:0007669"/>
    <property type="project" value="UniProtKB-SubCell"/>
</dbReference>
<dbReference type="FunFam" id="3.40.50.620:FF:000062">
    <property type="entry name" value="Arginine--tRNA ligase"/>
    <property type="match status" value="1"/>
</dbReference>
<dbReference type="SMART" id="SM01016">
    <property type="entry name" value="Arg_tRNA_synt_N"/>
    <property type="match status" value="1"/>
</dbReference>
<evidence type="ECO:0000259" key="13">
    <source>
        <dbReference type="SMART" id="SM00836"/>
    </source>
</evidence>
<dbReference type="InterPro" id="IPR035684">
    <property type="entry name" value="ArgRS_core"/>
</dbReference>
<protein>
    <recommendedName>
        <fullName evidence="11">Arginine--tRNA ligase</fullName>
        <ecNumber evidence="11">6.1.1.19</ecNumber>
    </recommendedName>
    <alternativeName>
        <fullName evidence="11">Arginyl-tRNA synthetase</fullName>
        <shortName evidence="11">ArgRS</shortName>
    </alternativeName>
</protein>
<dbReference type="AlphaFoldDB" id="A0A1W2C4U8"/>
<dbReference type="GO" id="GO:0006420">
    <property type="term" value="P:arginyl-tRNA aminoacylation"/>
    <property type="evidence" value="ECO:0007669"/>
    <property type="project" value="UniProtKB-UniRule"/>
</dbReference>
<dbReference type="EMBL" id="FWXY01000010">
    <property type="protein sequence ID" value="SMC79738.1"/>
    <property type="molecule type" value="Genomic_DNA"/>
</dbReference>
<evidence type="ECO:0000313" key="16">
    <source>
        <dbReference type="Proteomes" id="UP000192418"/>
    </source>
</evidence>
<dbReference type="InterPro" id="IPR014729">
    <property type="entry name" value="Rossmann-like_a/b/a_fold"/>
</dbReference>
<dbReference type="EC" id="6.1.1.19" evidence="11"/>
<dbReference type="InterPro" id="IPR001412">
    <property type="entry name" value="aa-tRNA-synth_I_CS"/>
</dbReference>
<dbReference type="SMART" id="SM00836">
    <property type="entry name" value="DALR_1"/>
    <property type="match status" value="1"/>
</dbReference>
<keyword evidence="16" id="KW-1185">Reference proteome</keyword>
<evidence type="ECO:0000256" key="11">
    <source>
        <dbReference type="HAMAP-Rule" id="MF_00123"/>
    </source>
</evidence>
<dbReference type="Gene3D" id="1.10.730.10">
    <property type="entry name" value="Isoleucyl-tRNA Synthetase, Domain 1"/>
    <property type="match status" value="1"/>
</dbReference>
<keyword evidence="5 11" id="KW-0436">Ligase</keyword>